<dbReference type="PANTHER" id="PTHR30250">
    <property type="entry name" value="PST FAMILY PREDICTED COLANIC ACID TRANSPORTER"/>
    <property type="match status" value="1"/>
</dbReference>
<feature type="transmembrane region" description="Helical" evidence="6">
    <location>
        <begin position="160"/>
        <end position="181"/>
    </location>
</feature>
<dbReference type="InterPro" id="IPR050833">
    <property type="entry name" value="Poly_Biosynth_Transport"/>
</dbReference>
<protein>
    <submittedName>
        <fullName evidence="7">Oligosaccharide flippase family protein</fullName>
    </submittedName>
</protein>
<evidence type="ECO:0000256" key="2">
    <source>
        <dbReference type="ARBA" id="ARBA00022475"/>
    </source>
</evidence>
<comment type="subcellular location">
    <subcellularLocation>
        <location evidence="1">Cell membrane</location>
        <topology evidence="1">Multi-pass membrane protein</topology>
    </subcellularLocation>
</comment>
<keyword evidence="2" id="KW-1003">Cell membrane</keyword>
<feature type="transmembrane region" description="Helical" evidence="6">
    <location>
        <begin position="187"/>
        <end position="206"/>
    </location>
</feature>
<organism evidence="7 8">
    <name type="scientific">Scytonema millei VB511283</name>
    <dbReference type="NCBI Taxonomy" id="1245923"/>
    <lineage>
        <taxon>Bacteria</taxon>
        <taxon>Bacillati</taxon>
        <taxon>Cyanobacteriota</taxon>
        <taxon>Cyanophyceae</taxon>
        <taxon>Nostocales</taxon>
        <taxon>Scytonemataceae</taxon>
        <taxon>Scytonema</taxon>
    </lineage>
</organism>
<evidence type="ECO:0000256" key="6">
    <source>
        <dbReference type="SAM" id="Phobius"/>
    </source>
</evidence>
<proteinExistence type="predicted"/>
<comment type="caution">
    <text evidence="7">The sequence shown here is derived from an EMBL/GenBank/DDBJ whole genome shotgun (WGS) entry which is preliminary data.</text>
</comment>
<feature type="transmembrane region" description="Helical" evidence="6">
    <location>
        <begin position="303"/>
        <end position="323"/>
    </location>
</feature>
<keyword evidence="3 6" id="KW-0812">Transmembrane</keyword>
<feature type="transmembrane region" description="Helical" evidence="6">
    <location>
        <begin position="367"/>
        <end position="390"/>
    </location>
</feature>
<keyword evidence="4 6" id="KW-1133">Transmembrane helix</keyword>
<evidence type="ECO:0000256" key="5">
    <source>
        <dbReference type="ARBA" id="ARBA00023136"/>
    </source>
</evidence>
<dbReference type="Pfam" id="PF13440">
    <property type="entry name" value="Polysacc_synt_3"/>
    <property type="match status" value="1"/>
</dbReference>
<feature type="transmembrane region" description="Helical" evidence="6">
    <location>
        <begin position="259"/>
        <end position="282"/>
    </location>
</feature>
<feature type="transmembrane region" description="Helical" evidence="6">
    <location>
        <begin position="396"/>
        <end position="416"/>
    </location>
</feature>
<reference evidence="7 8" key="1">
    <citation type="journal article" date="2015" name="Genome Announc.">
        <title>Draft Genome Sequence of the Terrestrial Cyanobacterium Scytonema millei VB511283, Isolated from Eastern India.</title>
        <authorList>
            <person name="Sen D."/>
            <person name="Chandrababunaidu M.M."/>
            <person name="Singh D."/>
            <person name="Sanghi N."/>
            <person name="Ghorai A."/>
            <person name="Mishra G.P."/>
            <person name="Madduluri M."/>
            <person name="Adhikary S.P."/>
            <person name="Tripathy S."/>
        </authorList>
    </citation>
    <scope>NUCLEOTIDE SEQUENCE [LARGE SCALE GENOMIC DNA]</scope>
    <source>
        <strain evidence="7 8">VB511283</strain>
    </source>
</reference>
<evidence type="ECO:0000313" key="8">
    <source>
        <dbReference type="Proteomes" id="UP000031532"/>
    </source>
</evidence>
<feature type="transmembrane region" description="Helical" evidence="6">
    <location>
        <begin position="128"/>
        <end position="148"/>
    </location>
</feature>
<dbReference type="RefSeq" id="WP_039714924.1">
    <property type="nucleotide sequence ID" value="NZ_JTJC03000001.1"/>
</dbReference>
<dbReference type="GO" id="GO:0005886">
    <property type="term" value="C:plasma membrane"/>
    <property type="evidence" value="ECO:0007669"/>
    <property type="project" value="UniProtKB-SubCell"/>
</dbReference>
<feature type="transmembrane region" description="Helical" evidence="6">
    <location>
        <begin position="90"/>
        <end position="116"/>
    </location>
</feature>
<dbReference type="Proteomes" id="UP000031532">
    <property type="component" value="Unassembled WGS sequence"/>
</dbReference>
<dbReference type="AlphaFoldDB" id="A0A9X5E0N3"/>
<keyword evidence="5 6" id="KW-0472">Membrane</keyword>
<name>A0A9X5E0N3_9CYAN</name>
<evidence type="ECO:0000313" key="7">
    <source>
        <dbReference type="EMBL" id="NHC33306.1"/>
    </source>
</evidence>
<feature type="transmembrane region" description="Helical" evidence="6">
    <location>
        <begin position="335"/>
        <end position="355"/>
    </location>
</feature>
<keyword evidence="8" id="KW-1185">Reference proteome</keyword>
<evidence type="ECO:0000256" key="3">
    <source>
        <dbReference type="ARBA" id="ARBA00022692"/>
    </source>
</evidence>
<gene>
    <name evidence="7" type="ORF">QH73_0001260</name>
</gene>
<dbReference type="OrthoDB" id="8482265at2"/>
<sequence>MKAIRSRVQWVLNGRSSTAATLQTVMARILVLAANMGTGIITSRALEPQGRGEYNAIALWPQFLAYLLMLGLPAAIQYNFKRHPEKESELFSAALGLSAVLGLFAMTIGIVFMPRFLPQYSADVIRFAQWYMILAPIVLLTEIFFSILEANQKFTVVNQLRSLQPLFTLAILGVLASTAQLSPLTAALAYSVPGLPLFFWMWRYLWQRFRPRWKGLGSAYRLLVGYGIRAYGMNLLGTLAEKIDQALVVTMLSPASMGLYTLALSVSRMLGLFHSSTITVLLPKIAARPIEEVVALTGRAVRVSTAVTVVVALAVSIPIPFLIQLLYGDKFVEAVGVFRILSAEIAIGGAAWVLAQAFMAVGRPGALTVVEAISVLVTVPLLLILIPIYGLEGAGWSLLISTVFRLVCLLAGYPLLLKVRPPGLIATRKDIDFLRQVFLHQ</sequence>
<accession>A0A9X5E0N3</accession>
<feature type="transmembrane region" description="Helical" evidence="6">
    <location>
        <begin position="58"/>
        <end position="78"/>
    </location>
</feature>
<feature type="transmembrane region" description="Helical" evidence="6">
    <location>
        <begin position="25"/>
        <end position="46"/>
    </location>
</feature>
<evidence type="ECO:0000256" key="1">
    <source>
        <dbReference type="ARBA" id="ARBA00004651"/>
    </source>
</evidence>
<feature type="transmembrane region" description="Helical" evidence="6">
    <location>
        <begin position="218"/>
        <end position="239"/>
    </location>
</feature>
<dbReference type="EMBL" id="JTJC03000001">
    <property type="protein sequence ID" value="NHC33306.1"/>
    <property type="molecule type" value="Genomic_DNA"/>
</dbReference>
<dbReference type="PANTHER" id="PTHR30250:SF11">
    <property type="entry name" value="O-ANTIGEN TRANSPORTER-RELATED"/>
    <property type="match status" value="1"/>
</dbReference>
<evidence type="ECO:0000256" key="4">
    <source>
        <dbReference type="ARBA" id="ARBA00022989"/>
    </source>
</evidence>